<evidence type="ECO:0000256" key="1">
    <source>
        <dbReference type="SAM" id="Phobius"/>
    </source>
</evidence>
<dbReference type="RefSeq" id="WP_013347185.1">
    <property type="nucleotide sequence ID" value="NC_014541.1"/>
</dbReference>
<evidence type="ECO:0008006" key="5">
    <source>
        <dbReference type="Google" id="ProtNLM"/>
    </source>
</evidence>
<evidence type="ECO:0000313" key="4">
    <source>
        <dbReference type="Proteomes" id="UP000006683"/>
    </source>
</evidence>
<reference evidence="3 4" key="1">
    <citation type="journal article" date="2010" name="Stand. Genomic Sci.">
        <title>Complete genome sequence of Ferrimonas balearica type strain (PAT).</title>
        <authorList>
            <person name="Nolan M."/>
            <person name="Sikorski J."/>
            <person name="Davenport K."/>
            <person name="Lucas S."/>
            <person name="Glavina Del Rio T."/>
            <person name="Tice H."/>
            <person name="Cheng J."/>
            <person name="Goodwin L."/>
            <person name="Pitluck S."/>
            <person name="Liolios K."/>
            <person name="Ivanova N."/>
            <person name="Mavromatis K."/>
            <person name="Ovchinnikova G."/>
            <person name="Pati A."/>
            <person name="Chen A."/>
            <person name="Palaniappan K."/>
            <person name="Land M."/>
            <person name="Hauser L."/>
            <person name="Chang Y."/>
            <person name="Jeffries C."/>
            <person name="Tapia R."/>
            <person name="Brettin T."/>
            <person name="Detter J."/>
            <person name="Han C."/>
            <person name="Yasawong M."/>
            <person name="Rohde M."/>
            <person name="Tindall B."/>
            <person name="Goker M."/>
            <person name="Woyke T."/>
            <person name="Bristow J."/>
            <person name="Eisen J."/>
            <person name="Markowitz V."/>
            <person name="Hugenholtz P."/>
            <person name="Kyrpides N."/>
            <person name="Klenk H."/>
            <person name="Lapidus A."/>
        </authorList>
    </citation>
    <scope>NUCLEOTIDE SEQUENCE [LARGE SCALE GENOMIC DNA]</scope>
    <source>
        <strain evidence="4">DSM 9799 / CCM 4581 / KCTC 23876 / PAT</strain>
    </source>
</reference>
<keyword evidence="1" id="KW-0472">Membrane</keyword>
<dbReference type="HOGENOM" id="CLU_463639_0_0_6"/>
<dbReference type="Proteomes" id="UP000006683">
    <property type="component" value="Chromosome"/>
</dbReference>
<dbReference type="AlphaFoldDB" id="E1SQA9"/>
<dbReference type="GeneID" id="67183887"/>
<evidence type="ECO:0000313" key="3">
    <source>
        <dbReference type="EMBL" id="ADN77880.1"/>
    </source>
</evidence>
<feature type="transmembrane region" description="Helical" evidence="1">
    <location>
        <begin position="426"/>
        <end position="448"/>
    </location>
</feature>
<dbReference type="KEGG" id="fbl:Fbal_3684"/>
<keyword evidence="4" id="KW-1185">Reference proteome</keyword>
<dbReference type="InterPro" id="IPR011990">
    <property type="entry name" value="TPR-like_helical_dom_sf"/>
</dbReference>
<proteinExistence type="predicted"/>
<protein>
    <recommendedName>
        <fullName evidence="5">TPR repeat-containing protein</fullName>
    </recommendedName>
</protein>
<feature type="chain" id="PRO_5003151462" description="TPR repeat-containing protein" evidence="2">
    <location>
        <begin position="25"/>
        <end position="588"/>
    </location>
</feature>
<dbReference type="OrthoDB" id="6394703at2"/>
<dbReference type="eggNOG" id="COG0457">
    <property type="taxonomic scope" value="Bacteria"/>
</dbReference>
<gene>
    <name evidence="3" type="ordered locus">Fbal_3684</name>
</gene>
<dbReference type="Gene3D" id="1.25.40.10">
    <property type="entry name" value="Tetratricopeptide repeat domain"/>
    <property type="match status" value="1"/>
</dbReference>
<keyword evidence="2" id="KW-0732">Signal</keyword>
<dbReference type="SUPFAM" id="SSF48452">
    <property type="entry name" value="TPR-like"/>
    <property type="match status" value="1"/>
</dbReference>
<keyword evidence="1" id="KW-1133">Transmembrane helix</keyword>
<keyword evidence="1" id="KW-0812">Transmembrane</keyword>
<name>E1SQA9_FERBD</name>
<feature type="signal peptide" evidence="2">
    <location>
        <begin position="1"/>
        <end position="24"/>
    </location>
</feature>
<evidence type="ECO:0000256" key="2">
    <source>
        <dbReference type="SAM" id="SignalP"/>
    </source>
</evidence>
<dbReference type="EMBL" id="CP002209">
    <property type="protein sequence ID" value="ADN77880.1"/>
    <property type="molecule type" value="Genomic_DNA"/>
</dbReference>
<organism evidence="3 4">
    <name type="scientific">Ferrimonas balearica (strain DSM 9799 / CCM 4581 / KCTC 23876 / PAT)</name>
    <dbReference type="NCBI Taxonomy" id="550540"/>
    <lineage>
        <taxon>Bacteria</taxon>
        <taxon>Pseudomonadati</taxon>
        <taxon>Pseudomonadota</taxon>
        <taxon>Gammaproteobacteria</taxon>
        <taxon>Alteromonadales</taxon>
        <taxon>Ferrimonadaceae</taxon>
        <taxon>Ferrimonas</taxon>
    </lineage>
</organism>
<accession>E1SQA9</accession>
<sequence length="588" mass="67235">MVTLLRASLGLMLLWLSSTLPVLANGPIPSLDSVDLAISNMDTSQGDVLDDYWSKHYAQAPPDWQMRWHLLRCEVAHMESDGAEVQRQVSEGKALAARAGNTVVPLYLSLCESRYQYSQLNLEVALAMQDDVINQAIDQNDPALLALAYTDRAITRSDSSYVARAIDDLTLALRQAELVKHAPWQSVSLPQIYFVFGRTFYYLENYARADESIKQAIQLVDPDTPLAWFIRFNYANVLSSQERLQEAQHQLDRLNDNPPHFGKFYRGYVELFRAELLLQLNRPQEAIPLARRAAMDFARVDLTAPYAKALIIEGQSNVMLGNREQGWAKIEQAQTLLAEVEENRGDWGYLAKSWRWAARYHHQQGNDTDAYLAMEQYAKVYARFLEKQQSDQLAQQQQKLSQEVDRHRQRLVSSSEAQFQLEQSLLMWRGSTVVLGLIVMGVFIWRFWPVTHNKAAETPPEDWREHLVQLMNLSRQNERPLSVILARDTDHPISRLVAQLERDLRPSDRVLQPDRHTALLLLDQATEGELAWRLASLTDLMRNSGRTDVMLAKARVHGFDDPESLLSRLEYELISQSIPSRSDPQSGV</sequence>